<dbReference type="Proteomes" id="UP000002588">
    <property type="component" value="Chromosome"/>
</dbReference>
<sequence>MDVLFRPVIVLLDRLRYPYKFALIGFVSVAASVALLAQIYIGLSQDIEFTEREVAGLTLLDRGFAVLVTSQQHRGLSAGVLGGSDALRPKVAERAAALADAMAKLDAELAAPQWAPLRGSWEDIRGRLQRLASNGLSMSAPDNFREHTAVIERMLSWIGDVGDVSNLALDPEGDSYNLIDPMLHALPEMTERLGRLRGRTTGLIARGSAEREDQFAIVAQLAELAQTSAQLNDRLHRAGRENATLRDTLGAATVEIDTAVKRLRDAATSQVLEQRFSMQPSAFFDLGTETIDIVLRHQRDTVKPAAERLLADRLAGLHAAMVRDAVLSAIALLIAAYLFMGVYFSILRSVRELSRGAQQFAKGDYRTRVSFSAQDELREVADRFNAMAHDVAELIREIQHGAEQVGTSSAEVSTAAHRVAAGSDTQSEAASGMAAAVEEMTVGIDEISRHAGTAQTLAERSEKLSTDGGEVMKRTVDEMERIAAAVNASAATIGELGHKAHHISAMVDAIREIADQTNLLALNAAIEAARAGESGRGFAVVADEVRKLAERTARATEEITEMVGSIQQGTEKAVASMEAGVSRVRDGATLTTQAGQSMGEIRDGAREVLQAVSDISLALREQSSASADIARNVERIAQMAEENSSAVRDTAEIASTLQSLAGELERKVERFKV</sequence>
<evidence type="ECO:0000256" key="3">
    <source>
        <dbReference type="ARBA" id="ARBA00022989"/>
    </source>
</evidence>
<dbReference type="Pfam" id="PF00672">
    <property type="entry name" value="HAMP"/>
    <property type="match status" value="1"/>
</dbReference>
<evidence type="ECO:0000256" key="7">
    <source>
        <dbReference type="PROSITE-ProRule" id="PRU00284"/>
    </source>
</evidence>
<protein>
    <submittedName>
        <fullName evidence="11">Methyl-accepting chemotaxis transducer</fullName>
    </submittedName>
</protein>
<keyword evidence="2 8" id="KW-0812">Transmembrane</keyword>
<dbReference type="GO" id="GO:0016020">
    <property type="term" value="C:membrane"/>
    <property type="evidence" value="ECO:0007669"/>
    <property type="project" value="UniProtKB-SubCell"/>
</dbReference>
<dbReference type="PROSITE" id="PS50885">
    <property type="entry name" value="HAMP"/>
    <property type="match status" value="1"/>
</dbReference>
<dbReference type="InterPro" id="IPR003660">
    <property type="entry name" value="HAMP_dom"/>
</dbReference>
<gene>
    <name evidence="11" type="ordered locus">azo2270</name>
</gene>
<reference evidence="11 12" key="1">
    <citation type="journal article" date="2006" name="Nat. Biotechnol.">
        <title>Complete genome of the mutualistic, N2-fixing grass endophyte Azoarcus sp. strain BH72.</title>
        <authorList>
            <person name="Krause A."/>
            <person name="Ramakumar A."/>
            <person name="Bartels D."/>
            <person name="Battistoni F."/>
            <person name="Bekel T."/>
            <person name="Boch J."/>
            <person name="Boehm M."/>
            <person name="Friedrich F."/>
            <person name="Hurek T."/>
            <person name="Krause L."/>
            <person name="Linke B."/>
            <person name="McHardy A.C."/>
            <person name="Sarkar A."/>
            <person name="Schneiker S."/>
            <person name="Syed A.A."/>
            <person name="Thauer R."/>
            <person name="Vorhoelter F.-J."/>
            <person name="Weidner S."/>
            <person name="Puehler A."/>
            <person name="Reinhold-Hurek B."/>
            <person name="Kaiser O."/>
            <person name="Goesmann A."/>
        </authorList>
    </citation>
    <scope>NUCLEOTIDE SEQUENCE [LARGE SCALE GENOMIC DNA]</scope>
    <source>
        <strain evidence="11 12">BH72</strain>
    </source>
</reference>
<keyword evidence="5 7" id="KW-0807">Transducer</keyword>
<dbReference type="SUPFAM" id="SSF58104">
    <property type="entry name" value="Methyl-accepting chemotaxis protein (MCP) signaling domain"/>
    <property type="match status" value="1"/>
</dbReference>
<dbReference type="SMART" id="SM00283">
    <property type="entry name" value="MA"/>
    <property type="match status" value="1"/>
</dbReference>
<dbReference type="Gene3D" id="1.10.287.950">
    <property type="entry name" value="Methyl-accepting chemotaxis protein"/>
    <property type="match status" value="1"/>
</dbReference>
<dbReference type="EMBL" id="AM406670">
    <property type="protein sequence ID" value="CAL94887.1"/>
    <property type="molecule type" value="Genomic_DNA"/>
</dbReference>
<dbReference type="PANTHER" id="PTHR32089:SF119">
    <property type="entry name" value="METHYL-ACCEPTING CHEMOTAXIS PROTEIN CTPL"/>
    <property type="match status" value="1"/>
</dbReference>
<evidence type="ECO:0000256" key="8">
    <source>
        <dbReference type="SAM" id="Phobius"/>
    </source>
</evidence>
<dbReference type="CDD" id="cd06225">
    <property type="entry name" value="HAMP"/>
    <property type="match status" value="1"/>
</dbReference>
<evidence type="ECO:0000259" key="10">
    <source>
        <dbReference type="PROSITE" id="PS50885"/>
    </source>
</evidence>
<dbReference type="Pfam" id="PF00015">
    <property type="entry name" value="MCPsignal"/>
    <property type="match status" value="1"/>
</dbReference>
<keyword evidence="4 8" id="KW-0472">Membrane</keyword>
<dbReference type="CDD" id="cd11386">
    <property type="entry name" value="MCP_signal"/>
    <property type="match status" value="1"/>
</dbReference>
<evidence type="ECO:0000313" key="12">
    <source>
        <dbReference type="Proteomes" id="UP000002588"/>
    </source>
</evidence>
<keyword evidence="12" id="KW-1185">Reference proteome</keyword>
<dbReference type="InterPro" id="IPR004089">
    <property type="entry name" value="MCPsignal_dom"/>
</dbReference>
<evidence type="ECO:0000256" key="1">
    <source>
        <dbReference type="ARBA" id="ARBA00004141"/>
    </source>
</evidence>
<feature type="domain" description="HAMP" evidence="10">
    <location>
        <begin position="344"/>
        <end position="396"/>
    </location>
</feature>
<comment type="similarity">
    <text evidence="6">Belongs to the methyl-accepting chemotaxis (MCP) protein family.</text>
</comment>
<keyword evidence="3 8" id="KW-1133">Transmembrane helix</keyword>
<dbReference type="KEGG" id="azo:azo2270"/>
<dbReference type="OrthoDB" id="343520at2"/>
<feature type="transmembrane region" description="Helical" evidence="8">
    <location>
        <begin position="21"/>
        <end position="43"/>
    </location>
</feature>
<dbReference type="STRING" id="62928.azo2270"/>
<evidence type="ECO:0000256" key="6">
    <source>
        <dbReference type="ARBA" id="ARBA00029447"/>
    </source>
</evidence>
<evidence type="ECO:0000256" key="5">
    <source>
        <dbReference type="ARBA" id="ARBA00023224"/>
    </source>
</evidence>
<dbReference type="AlphaFoldDB" id="A1K7T2"/>
<proteinExistence type="inferred from homology"/>
<dbReference type="RefSeq" id="WP_011766001.1">
    <property type="nucleotide sequence ID" value="NC_008702.1"/>
</dbReference>
<dbReference type="GO" id="GO:0006935">
    <property type="term" value="P:chemotaxis"/>
    <property type="evidence" value="ECO:0007669"/>
    <property type="project" value="UniProtKB-ARBA"/>
</dbReference>
<evidence type="ECO:0000313" key="11">
    <source>
        <dbReference type="EMBL" id="CAL94887.1"/>
    </source>
</evidence>
<dbReference type="SMART" id="SM00304">
    <property type="entry name" value="HAMP"/>
    <property type="match status" value="1"/>
</dbReference>
<organism evidence="11 12">
    <name type="scientific">Azoarcus sp. (strain BH72)</name>
    <dbReference type="NCBI Taxonomy" id="418699"/>
    <lineage>
        <taxon>Bacteria</taxon>
        <taxon>Pseudomonadati</taxon>
        <taxon>Pseudomonadota</taxon>
        <taxon>Betaproteobacteria</taxon>
        <taxon>Rhodocyclales</taxon>
        <taxon>Zoogloeaceae</taxon>
        <taxon>Azoarcus</taxon>
    </lineage>
</organism>
<accession>A1K7T2</accession>
<dbReference type="PROSITE" id="PS50111">
    <property type="entry name" value="CHEMOTAXIS_TRANSDUC_2"/>
    <property type="match status" value="1"/>
</dbReference>
<evidence type="ECO:0000256" key="2">
    <source>
        <dbReference type="ARBA" id="ARBA00022692"/>
    </source>
</evidence>
<feature type="transmembrane region" description="Helical" evidence="8">
    <location>
        <begin position="325"/>
        <end position="346"/>
    </location>
</feature>
<name>A1K7T2_AZOSB</name>
<dbReference type="eggNOG" id="COG0840">
    <property type="taxonomic scope" value="Bacteria"/>
</dbReference>
<dbReference type="FunFam" id="1.10.287.950:FF:000001">
    <property type="entry name" value="Methyl-accepting chemotaxis sensory transducer"/>
    <property type="match status" value="1"/>
</dbReference>
<evidence type="ECO:0000259" key="9">
    <source>
        <dbReference type="PROSITE" id="PS50111"/>
    </source>
</evidence>
<feature type="domain" description="Methyl-accepting transducer" evidence="9">
    <location>
        <begin position="401"/>
        <end position="637"/>
    </location>
</feature>
<dbReference type="KEGG" id="aoa:dqs_2401"/>
<evidence type="ECO:0000256" key="4">
    <source>
        <dbReference type="ARBA" id="ARBA00023136"/>
    </source>
</evidence>
<dbReference type="GO" id="GO:0007165">
    <property type="term" value="P:signal transduction"/>
    <property type="evidence" value="ECO:0007669"/>
    <property type="project" value="UniProtKB-KW"/>
</dbReference>
<dbReference type="HOGENOM" id="CLU_000445_107_27_4"/>
<dbReference type="PANTHER" id="PTHR32089">
    <property type="entry name" value="METHYL-ACCEPTING CHEMOTAXIS PROTEIN MCPB"/>
    <property type="match status" value="1"/>
</dbReference>
<comment type="subcellular location">
    <subcellularLocation>
        <location evidence="1">Membrane</location>
        <topology evidence="1">Multi-pass membrane protein</topology>
    </subcellularLocation>
</comment>